<keyword evidence="1" id="KW-0472">Membrane</keyword>
<dbReference type="Pfam" id="PF07343">
    <property type="entry name" value="DUF1475"/>
    <property type="match status" value="1"/>
</dbReference>
<organism evidence="3">
    <name type="scientific">Selaginella moellendorffii</name>
    <name type="common">Spikemoss</name>
    <dbReference type="NCBI Taxonomy" id="88036"/>
    <lineage>
        <taxon>Eukaryota</taxon>
        <taxon>Viridiplantae</taxon>
        <taxon>Streptophyta</taxon>
        <taxon>Embryophyta</taxon>
        <taxon>Tracheophyta</taxon>
        <taxon>Lycopodiopsida</taxon>
        <taxon>Selaginellales</taxon>
        <taxon>Selaginellaceae</taxon>
        <taxon>Selaginella</taxon>
    </lineage>
</organism>
<keyword evidence="1" id="KW-0812">Transmembrane</keyword>
<dbReference type="eggNOG" id="ENOG502QTGN">
    <property type="taxonomic scope" value="Eukaryota"/>
</dbReference>
<gene>
    <name evidence="2" type="ORF">SELMODRAFT_126891</name>
</gene>
<dbReference type="InParanoid" id="D8SX59"/>
<feature type="transmembrane region" description="Helical" evidence="1">
    <location>
        <begin position="46"/>
        <end position="63"/>
    </location>
</feature>
<dbReference type="OrthoDB" id="611851at2759"/>
<evidence type="ECO:0008006" key="4">
    <source>
        <dbReference type="Google" id="ProtNLM"/>
    </source>
</evidence>
<evidence type="ECO:0000313" key="3">
    <source>
        <dbReference type="Proteomes" id="UP000001514"/>
    </source>
</evidence>
<dbReference type="Gramene" id="EFJ11027">
    <property type="protein sequence ID" value="EFJ11027"/>
    <property type="gene ID" value="SELMODRAFT_126891"/>
</dbReference>
<dbReference type="HOGENOM" id="CLU_149584_0_0_1"/>
<feature type="transmembrane region" description="Helical" evidence="1">
    <location>
        <begin position="69"/>
        <end position="90"/>
    </location>
</feature>
<dbReference type="PANTHER" id="PTHR36318:SF3">
    <property type="entry name" value="OS06G0581300 PROTEIN"/>
    <property type="match status" value="1"/>
</dbReference>
<feature type="transmembrane region" description="Helical" evidence="1">
    <location>
        <begin position="6"/>
        <end position="25"/>
    </location>
</feature>
<evidence type="ECO:0000256" key="1">
    <source>
        <dbReference type="SAM" id="Phobius"/>
    </source>
</evidence>
<keyword evidence="3" id="KW-1185">Reference proteome</keyword>
<dbReference type="PANTHER" id="PTHR36318">
    <property type="entry name" value="OS06G0581300 PROTEIN"/>
    <property type="match status" value="1"/>
</dbReference>
<dbReference type="KEGG" id="smo:SELMODRAFT_126891"/>
<dbReference type="InterPro" id="IPR009943">
    <property type="entry name" value="DUF1475"/>
</dbReference>
<name>D8SX59_SELML</name>
<sequence>MAGGVVLARVGFIALGTILAATIAYTCVTDGSPFRMELLTPWMKETLLDFYILVFIFGCWVWYKEDSVVSRIIWIVLLVCFGSVTAAYYVSIQLFKISVHDPIYTILYRRYDSIE</sequence>
<keyword evidence="1" id="KW-1133">Transmembrane helix</keyword>
<accession>D8SX59</accession>
<dbReference type="EMBL" id="GL377650">
    <property type="protein sequence ID" value="EFJ11027.1"/>
    <property type="molecule type" value="Genomic_DNA"/>
</dbReference>
<dbReference type="STRING" id="88036.D8SX59"/>
<reference evidence="2 3" key="1">
    <citation type="journal article" date="2011" name="Science">
        <title>The Selaginella genome identifies genetic changes associated with the evolution of vascular plants.</title>
        <authorList>
            <person name="Banks J.A."/>
            <person name="Nishiyama T."/>
            <person name="Hasebe M."/>
            <person name="Bowman J.L."/>
            <person name="Gribskov M."/>
            <person name="dePamphilis C."/>
            <person name="Albert V.A."/>
            <person name="Aono N."/>
            <person name="Aoyama T."/>
            <person name="Ambrose B.A."/>
            <person name="Ashton N.W."/>
            <person name="Axtell M.J."/>
            <person name="Barker E."/>
            <person name="Barker M.S."/>
            <person name="Bennetzen J.L."/>
            <person name="Bonawitz N.D."/>
            <person name="Chapple C."/>
            <person name="Cheng C."/>
            <person name="Correa L.G."/>
            <person name="Dacre M."/>
            <person name="DeBarry J."/>
            <person name="Dreyer I."/>
            <person name="Elias M."/>
            <person name="Engstrom E.M."/>
            <person name="Estelle M."/>
            <person name="Feng L."/>
            <person name="Finet C."/>
            <person name="Floyd S.K."/>
            <person name="Frommer W.B."/>
            <person name="Fujita T."/>
            <person name="Gramzow L."/>
            <person name="Gutensohn M."/>
            <person name="Harholt J."/>
            <person name="Hattori M."/>
            <person name="Heyl A."/>
            <person name="Hirai T."/>
            <person name="Hiwatashi Y."/>
            <person name="Ishikawa M."/>
            <person name="Iwata M."/>
            <person name="Karol K.G."/>
            <person name="Koehler B."/>
            <person name="Kolukisaoglu U."/>
            <person name="Kubo M."/>
            <person name="Kurata T."/>
            <person name="Lalonde S."/>
            <person name="Li K."/>
            <person name="Li Y."/>
            <person name="Litt A."/>
            <person name="Lyons E."/>
            <person name="Manning G."/>
            <person name="Maruyama T."/>
            <person name="Michael T.P."/>
            <person name="Mikami K."/>
            <person name="Miyazaki S."/>
            <person name="Morinaga S."/>
            <person name="Murata T."/>
            <person name="Mueller-Roeber B."/>
            <person name="Nelson D.R."/>
            <person name="Obara M."/>
            <person name="Oguri Y."/>
            <person name="Olmstead R.G."/>
            <person name="Onodera N."/>
            <person name="Petersen B.L."/>
            <person name="Pils B."/>
            <person name="Prigge M."/>
            <person name="Rensing S.A."/>
            <person name="Riano-Pachon D.M."/>
            <person name="Roberts A.W."/>
            <person name="Sato Y."/>
            <person name="Scheller H.V."/>
            <person name="Schulz B."/>
            <person name="Schulz C."/>
            <person name="Shakirov E.V."/>
            <person name="Shibagaki N."/>
            <person name="Shinohara N."/>
            <person name="Shippen D.E."/>
            <person name="Soerensen I."/>
            <person name="Sotooka R."/>
            <person name="Sugimoto N."/>
            <person name="Sugita M."/>
            <person name="Sumikawa N."/>
            <person name="Tanurdzic M."/>
            <person name="Theissen G."/>
            <person name="Ulvskov P."/>
            <person name="Wakazuki S."/>
            <person name="Weng J.K."/>
            <person name="Willats W.W."/>
            <person name="Wipf D."/>
            <person name="Wolf P.G."/>
            <person name="Yang L."/>
            <person name="Zimmer A.D."/>
            <person name="Zhu Q."/>
            <person name="Mitros T."/>
            <person name="Hellsten U."/>
            <person name="Loque D."/>
            <person name="Otillar R."/>
            <person name="Salamov A."/>
            <person name="Schmutz J."/>
            <person name="Shapiro H."/>
            <person name="Lindquist E."/>
            <person name="Lucas S."/>
            <person name="Rokhsar D."/>
            <person name="Grigoriev I.V."/>
        </authorList>
    </citation>
    <scope>NUCLEOTIDE SEQUENCE [LARGE SCALE GENOMIC DNA]</scope>
</reference>
<proteinExistence type="predicted"/>
<evidence type="ECO:0000313" key="2">
    <source>
        <dbReference type="EMBL" id="EFJ11027.1"/>
    </source>
</evidence>
<dbReference type="OMA" id="YRESTWI"/>
<dbReference type="AlphaFoldDB" id="D8SX59"/>
<protein>
    <recommendedName>
        <fullName evidence="4">DUF1475 domain-containing protein</fullName>
    </recommendedName>
</protein>
<dbReference type="Proteomes" id="UP000001514">
    <property type="component" value="Unassembled WGS sequence"/>
</dbReference>